<dbReference type="AlphaFoldDB" id="A0A9X0TM10"/>
<dbReference type="RefSeq" id="WP_182280414.1">
    <property type="nucleotide sequence ID" value="NZ_CP092966.1"/>
</dbReference>
<evidence type="ECO:0000313" key="2">
    <source>
        <dbReference type="Proteomes" id="UP000524893"/>
    </source>
</evidence>
<reference evidence="1 2" key="1">
    <citation type="journal article" date="2020" name="Access Microbiol">
        <title>Isolation and genome sequencing of Staphylococcus schleiferi subspecies coagulans from Antarctic seals.</title>
        <authorList>
            <person name="Foster G."/>
            <person name="Robb A."/>
            <person name="Paterson G.K."/>
        </authorList>
    </citation>
    <scope>NUCLEOTIDE SEQUENCE [LARGE SCALE GENOMIC DNA]</scope>
    <source>
        <strain evidence="1 2">M615/02/4</strain>
    </source>
</reference>
<dbReference type="Gene3D" id="1.10.150.240">
    <property type="entry name" value="Putative phosphatase, domain 2"/>
    <property type="match status" value="1"/>
</dbReference>
<gene>
    <name evidence="1" type="ORF">HR081_02115</name>
</gene>
<proteinExistence type="predicted"/>
<dbReference type="InterPro" id="IPR006439">
    <property type="entry name" value="HAD-SF_hydro_IA"/>
</dbReference>
<keyword evidence="1" id="KW-0378">Hydrolase</keyword>
<dbReference type="GO" id="GO:0008967">
    <property type="term" value="F:phosphoglycolate phosphatase activity"/>
    <property type="evidence" value="ECO:0007669"/>
    <property type="project" value="TreeGrafter"/>
</dbReference>
<dbReference type="InterPro" id="IPR036412">
    <property type="entry name" value="HAD-like_sf"/>
</dbReference>
<evidence type="ECO:0000313" key="1">
    <source>
        <dbReference type="EMBL" id="MBA8775719.1"/>
    </source>
</evidence>
<dbReference type="SUPFAM" id="SSF56784">
    <property type="entry name" value="HAD-like"/>
    <property type="match status" value="1"/>
</dbReference>
<dbReference type="PANTHER" id="PTHR43434:SF1">
    <property type="entry name" value="PHOSPHOGLYCOLATE PHOSPHATASE"/>
    <property type="match status" value="1"/>
</dbReference>
<dbReference type="Gene3D" id="3.40.50.1000">
    <property type="entry name" value="HAD superfamily/HAD-like"/>
    <property type="match status" value="1"/>
</dbReference>
<dbReference type="NCBIfam" id="TIGR01549">
    <property type="entry name" value="HAD-SF-IA-v1"/>
    <property type="match status" value="1"/>
</dbReference>
<accession>A0A9X0TM10</accession>
<dbReference type="SFLD" id="SFLDS00003">
    <property type="entry name" value="Haloacid_Dehalogenase"/>
    <property type="match status" value="1"/>
</dbReference>
<dbReference type="GO" id="GO:0006281">
    <property type="term" value="P:DNA repair"/>
    <property type="evidence" value="ECO:0007669"/>
    <property type="project" value="TreeGrafter"/>
</dbReference>
<dbReference type="GO" id="GO:0005829">
    <property type="term" value="C:cytosol"/>
    <property type="evidence" value="ECO:0007669"/>
    <property type="project" value="TreeGrafter"/>
</dbReference>
<dbReference type="InterPro" id="IPR041492">
    <property type="entry name" value="HAD_2"/>
</dbReference>
<dbReference type="PANTHER" id="PTHR43434">
    <property type="entry name" value="PHOSPHOGLYCOLATE PHOSPHATASE"/>
    <property type="match status" value="1"/>
</dbReference>
<dbReference type="InterPro" id="IPR023214">
    <property type="entry name" value="HAD_sf"/>
</dbReference>
<dbReference type="GeneID" id="72415284"/>
<sequence length="236" mass="26578">MTNQQWILFDKDGTLIHFDQSWTKIGIQLVDDVCAYYKINNQSEVYHKLGIRDHQFVKGSIMASGTLKDMINVFNAFTDADTTKWVSERSQQLIRQRQPEIELYEGVQTLLYELKQQSYHLGLVTSDNAVGVDKFIKTTQLEQVFDILISTEGNHYEKPDARLLQPLWDMGVQGKSLVMVGDTDNDMLTGKNAGSALNVGVRTGLGQEATFEAADVVIDDISQLLSVLDKKADQRS</sequence>
<dbReference type="EMBL" id="JABTCN010000003">
    <property type="protein sequence ID" value="MBA8775719.1"/>
    <property type="molecule type" value="Genomic_DNA"/>
</dbReference>
<name>A0A9X0TM10_9STAP</name>
<organism evidence="1 2">
    <name type="scientific">Staphylococcus coagulans</name>
    <dbReference type="NCBI Taxonomy" id="74706"/>
    <lineage>
        <taxon>Bacteria</taxon>
        <taxon>Bacillati</taxon>
        <taxon>Bacillota</taxon>
        <taxon>Bacilli</taxon>
        <taxon>Bacillales</taxon>
        <taxon>Staphylococcaceae</taxon>
        <taxon>Staphylococcus</taxon>
    </lineage>
</organism>
<dbReference type="Proteomes" id="UP000524893">
    <property type="component" value="Unassembled WGS sequence"/>
</dbReference>
<comment type="caution">
    <text evidence="1">The sequence shown here is derived from an EMBL/GenBank/DDBJ whole genome shotgun (WGS) entry which is preliminary data.</text>
</comment>
<dbReference type="InterPro" id="IPR023198">
    <property type="entry name" value="PGP-like_dom2"/>
</dbReference>
<protein>
    <submittedName>
        <fullName evidence="1">HAD family hydrolase</fullName>
    </submittedName>
</protein>
<dbReference type="InterPro" id="IPR050155">
    <property type="entry name" value="HAD-like_hydrolase_sf"/>
</dbReference>
<dbReference type="SFLD" id="SFLDG01129">
    <property type="entry name" value="C1.5:_HAD__Beta-PGM__Phosphata"/>
    <property type="match status" value="1"/>
</dbReference>
<dbReference type="Pfam" id="PF13419">
    <property type="entry name" value="HAD_2"/>
    <property type="match status" value="1"/>
</dbReference>